<evidence type="ECO:0000256" key="10">
    <source>
        <dbReference type="ARBA" id="ARBA00081483"/>
    </source>
</evidence>
<feature type="domain" description="HSF-type DNA-binding" evidence="12">
    <location>
        <begin position="81"/>
        <end position="105"/>
    </location>
</feature>
<dbReference type="EMBL" id="CP093343">
    <property type="protein sequence ID" value="WOG83283.1"/>
    <property type="molecule type" value="Genomic_DNA"/>
</dbReference>
<dbReference type="Proteomes" id="UP000077755">
    <property type="component" value="Chromosome 1"/>
</dbReference>
<dbReference type="InterPro" id="IPR000232">
    <property type="entry name" value="HSF_DNA-bd"/>
</dbReference>
<dbReference type="OrthoDB" id="60033at2759"/>
<sequence length="328" mass="36928">MDQSGLVPMLEVTGSSSSHSRGLCVAVPQALEGLQGASPPPFLAKICDLVDDSRTNHIVSWSKGNNSFVIWDPDSFANQLLPKYFKHSNLSSFIRQLNTYGFRKVDPDKLEFASEWFLRGQRHLLKQIKRRKPPPHPQNLLQGPSLSCVEVGQFGSEAETDCLQSETKVLRVELVRLRQEHQNTKAHLKAIEFRLRDTEIKQQHIMGFLTRMIRNPSLVQKLFESGRRGELVEAISKTKSKGTDQVCGSVEFREISQGKRQIYVELGSKDLTDAEIPEMNTLSIEMQAVEETSKGSDEGQDGGNNGLDKKFWEDLLNDTNEEELGLFG</sequence>
<dbReference type="Gene3D" id="1.10.10.10">
    <property type="entry name" value="Winged helix-like DNA-binding domain superfamily/Winged helix DNA-binding domain"/>
    <property type="match status" value="1"/>
</dbReference>
<dbReference type="AlphaFoldDB" id="A0A166H4L7"/>
<keyword evidence="8" id="KW-0539">Nucleus</keyword>
<dbReference type="SMART" id="SM00415">
    <property type="entry name" value="HSF"/>
    <property type="match status" value="1"/>
</dbReference>
<proteinExistence type="inferred from homology"/>
<dbReference type="SUPFAM" id="SSF46785">
    <property type="entry name" value="Winged helix' DNA-binding domain"/>
    <property type="match status" value="1"/>
</dbReference>
<keyword evidence="3" id="KW-0597">Phosphoprotein</keyword>
<dbReference type="InterPro" id="IPR036390">
    <property type="entry name" value="WH_DNA-bd_sf"/>
</dbReference>
<keyword evidence="6" id="KW-0238">DNA-binding</keyword>
<dbReference type="PRINTS" id="PR00056">
    <property type="entry name" value="HSFDOMAIN"/>
</dbReference>
<comment type="function">
    <text evidence="9">DNA-binding protein that specifically binds heat shock promoter elements (HSE) and activates transcription.</text>
</comment>
<evidence type="ECO:0000256" key="3">
    <source>
        <dbReference type="ARBA" id="ARBA00022553"/>
    </source>
</evidence>
<dbReference type="GO" id="GO:0034605">
    <property type="term" value="P:cellular response to heat"/>
    <property type="evidence" value="ECO:0007669"/>
    <property type="project" value="TreeGrafter"/>
</dbReference>
<comment type="subcellular location">
    <subcellularLocation>
        <location evidence="1">Nucleus</location>
    </subcellularLocation>
</comment>
<evidence type="ECO:0000313" key="13">
    <source>
        <dbReference type="EMBL" id="WOG83283.1"/>
    </source>
</evidence>
<evidence type="ECO:0000256" key="6">
    <source>
        <dbReference type="ARBA" id="ARBA00023125"/>
    </source>
</evidence>
<evidence type="ECO:0000256" key="7">
    <source>
        <dbReference type="ARBA" id="ARBA00023163"/>
    </source>
</evidence>
<dbReference type="PANTHER" id="PTHR10015:SF322">
    <property type="entry name" value="HEAT STRESS TRANSCRIPTION FACTOR A-7A"/>
    <property type="match status" value="1"/>
</dbReference>
<evidence type="ECO:0000256" key="5">
    <source>
        <dbReference type="ARBA" id="ARBA00023016"/>
    </source>
</evidence>
<gene>
    <name evidence="13" type="ORF">DCAR_0102458</name>
</gene>
<organism evidence="13 14">
    <name type="scientific">Daucus carota subsp. sativus</name>
    <name type="common">Carrot</name>
    <dbReference type="NCBI Taxonomy" id="79200"/>
    <lineage>
        <taxon>Eukaryota</taxon>
        <taxon>Viridiplantae</taxon>
        <taxon>Streptophyta</taxon>
        <taxon>Embryophyta</taxon>
        <taxon>Tracheophyta</taxon>
        <taxon>Spermatophyta</taxon>
        <taxon>Magnoliopsida</taxon>
        <taxon>eudicotyledons</taxon>
        <taxon>Gunneridae</taxon>
        <taxon>Pentapetalae</taxon>
        <taxon>asterids</taxon>
        <taxon>campanulids</taxon>
        <taxon>Apiales</taxon>
        <taxon>Apiaceae</taxon>
        <taxon>Apioideae</taxon>
        <taxon>Scandiceae</taxon>
        <taxon>Daucinae</taxon>
        <taxon>Daucus</taxon>
        <taxon>Daucus sect. Daucus</taxon>
    </lineage>
</organism>
<evidence type="ECO:0000256" key="1">
    <source>
        <dbReference type="ARBA" id="ARBA00004123"/>
    </source>
</evidence>
<name>A0A166H4L7_DAUCS</name>
<dbReference type="SMR" id="A0A166H4L7"/>
<dbReference type="Pfam" id="PF00447">
    <property type="entry name" value="HSF_DNA-bind"/>
    <property type="match status" value="1"/>
</dbReference>
<keyword evidence="14" id="KW-1185">Reference proteome</keyword>
<evidence type="ECO:0000256" key="9">
    <source>
        <dbReference type="ARBA" id="ARBA00055747"/>
    </source>
</evidence>
<dbReference type="Gramene" id="KZN09712">
    <property type="protein sequence ID" value="KZN09712"/>
    <property type="gene ID" value="DCAR_002368"/>
</dbReference>
<evidence type="ECO:0000259" key="12">
    <source>
        <dbReference type="PROSITE" id="PS00434"/>
    </source>
</evidence>
<dbReference type="OMA" id="IDQGPSG"/>
<dbReference type="FunFam" id="1.10.10.10:FF:000057">
    <property type="entry name" value="Heat shock transcription factor 1"/>
    <property type="match status" value="1"/>
</dbReference>
<evidence type="ECO:0000256" key="4">
    <source>
        <dbReference type="ARBA" id="ARBA00023015"/>
    </source>
</evidence>
<dbReference type="GO" id="GO:0003700">
    <property type="term" value="F:DNA-binding transcription factor activity"/>
    <property type="evidence" value="ECO:0007669"/>
    <property type="project" value="InterPro"/>
</dbReference>
<reference evidence="13" key="2">
    <citation type="submission" date="2022-03" db="EMBL/GenBank/DDBJ databases">
        <title>Draft title - Genomic analysis of global carrot germplasm unveils the trajectory of domestication and the origin of high carotenoid orange carrot.</title>
        <authorList>
            <person name="Iorizzo M."/>
            <person name="Ellison S."/>
            <person name="Senalik D."/>
            <person name="Macko-Podgorni A."/>
            <person name="Grzebelus D."/>
            <person name="Bostan H."/>
            <person name="Rolling W."/>
            <person name="Curaba J."/>
            <person name="Simon P."/>
        </authorList>
    </citation>
    <scope>NUCLEOTIDE SEQUENCE</scope>
    <source>
        <tissue evidence="13">Leaf</tissue>
    </source>
</reference>
<dbReference type="PANTHER" id="PTHR10015">
    <property type="entry name" value="HEAT SHOCK TRANSCRIPTION FACTOR"/>
    <property type="match status" value="1"/>
</dbReference>
<evidence type="ECO:0000256" key="8">
    <source>
        <dbReference type="ARBA" id="ARBA00023242"/>
    </source>
</evidence>
<keyword evidence="4" id="KW-0805">Transcription regulation</keyword>
<reference evidence="13" key="1">
    <citation type="journal article" date="2016" name="Nat. Genet.">
        <title>A high-quality carrot genome assembly provides new insights into carotenoid accumulation and asterid genome evolution.</title>
        <authorList>
            <person name="Iorizzo M."/>
            <person name="Ellison S."/>
            <person name="Senalik D."/>
            <person name="Zeng P."/>
            <person name="Satapoomin P."/>
            <person name="Huang J."/>
            <person name="Bowman M."/>
            <person name="Iovene M."/>
            <person name="Sanseverino W."/>
            <person name="Cavagnaro P."/>
            <person name="Yildiz M."/>
            <person name="Macko-Podgorni A."/>
            <person name="Moranska E."/>
            <person name="Grzebelus E."/>
            <person name="Grzebelus D."/>
            <person name="Ashrafi H."/>
            <person name="Zheng Z."/>
            <person name="Cheng S."/>
            <person name="Spooner D."/>
            <person name="Van Deynze A."/>
            <person name="Simon P."/>
        </authorList>
    </citation>
    <scope>NUCLEOTIDE SEQUENCE</scope>
    <source>
        <tissue evidence="13">Leaf</tissue>
    </source>
</reference>
<dbReference type="GO" id="GO:0006357">
    <property type="term" value="P:regulation of transcription by RNA polymerase II"/>
    <property type="evidence" value="ECO:0007669"/>
    <property type="project" value="TreeGrafter"/>
</dbReference>
<dbReference type="PROSITE" id="PS00434">
    <property type="entry name" value="HSF_DOMAIN"/>
    <property type="match status" value="1"/>
</dbReference>
<dbReference type="KEGG" id="dcr:108226121"/>
<evidence type="ECO:0000313" key="14">
    <source>
        <dbReference type="Proteomes" id="UP000077755"/>
    </source>
</evidence>
<comment type="similarity">
    <text evidence="2 11">Belongs to the HSF family.</text>
</comment>
<dbReference type="GO" id="GO:0000978">
    <property type="term" value="F:RNA polymerase II cis-regulatory region sequence-specific DNA binding"/>
    <property type="evidence" value="ECO:0007669"/>
    <property type="project" value="TreeGrafter"/>
</dbReference>
<protein>
    <recommendedName>
        <fullName evidence="10">Heat stress transcription factor</fullName>
    </recommendedName>
</protein>
<keyword evidence="7" id="KW-0804">Transcription</keyword>
<dbReference type="InterPro" id="IPR036388">
    <property type="entry name" value="WH-like_DNA-bd_sf"/>
</dbReference>
<evidence type="ECO:0000256" key="11">
    <source>
        <dbReference type="RuleBase" id="RU004020"/>
    </source>
</evidence>
<evidence type="ECO:0000256" key="2">
    <source>
        <dbReference type="ARBA" id="ARBA00006403"/>
    </source>
</evidence>
<accession>A0A166H4L7</accession>
<keyword evidence="5" id="KW-0346">Stress response</keyword>
<dbReference type="GO" id="GO:0005634">
    <property type="term" value="C:nucleus"/>
    <property type="evidence" value="ECO:0007669"/>
    <property type="project" value="UniProtKB-SubCell"/>
</dbReference>